<dbReference type="EMBL" id="CP136864">
    <property type="protein sequence ID" value="WOJ93720.1"/>
    <property type="molecule type" value="Genomic_DNA"/>
</dbReference>
<reference evidence="2 3" key="1">
    <citation type="submission" date="2023-10" db="EMBL/GenBank/DDBJ databases">
        <title>Two novel species belonging to the OM43/NOR5 clade.</title>
        <authorList>
            <person name="Park M."/>
        </authorList>
    </citation>
    <scope>NUCLEOTIDE SEQUENCE [LARGE SCALE GENOMIC DNA]</scope>
    <source>
        <strain evidence="2 3">IMCC43200</strain>
    </source>
</reference>
<organism evidence="2 3">
    <name type="scientific">Congregibacter variabilis</name>
    <dbReference type="NCBI Taxonomy" id="3081200"/>
    <lineage>
        <taxon>Bacteria</taxon>
        <taxon>Pseudomonadati</taxon>
        <taxon>Pseudomonadota</taxon>
        <taxon>Gammaproteobacteria</taxon>
        <taxon>Cellvibrionales</taxon>
        <taxon>Halieaceae</taxon>
        <taxon>Congregibacter</taxon>
    </lineage>
</organism>
<feature type="chain" id="PRO_5045348346" description="Lipoprotein" evidence="1">
    <location>
        <begin position="21"/>
        <end position="188"/>
    </location>
</feature>
<protein>
    <recommendedName>
        <fullName evidence="4">Lipoprotein</fullName>
    </recommendedName>
</protein>
<evidence type="ECO:0000256" key="1">
    <source>
        <dbReference type="SAM" id="SignalP"/>
    </source>
</evidence>
<proteinExistence type="predicted"/>
<dbReference type="Gene3D" id="1.25.40.10">
    <property type="entry name" value="Tetratricopeptide repeat domain"/>
    <property type="match status" value="1"/>
</dbReference>
<evidence type="ECO:0000313" key="3">
    <source>
        <dbReference type="Proteomes" id="UP001626537"/>
    </source>
</evidence>
<evidence type="ECO:0008006" key="4">
    <source>
        <dbReference type="Google" id="ProtNLM"/>
    </source>
</evidence>
<dbReference type="RefSeq" id="WP_407348365.1">
    <property type="nucleotide sequence ID" value="NZ_CP136864.1"/>
</dbReference>
<feature type="signal peptide" evidence="1">
    <location>
        <begin position="1"/>
        <end position="20"/>
    </location>
</feature>
<sequence length="188" mass="21232">MSKKLIILALSAVLAACAAAPPEPAPPEERSPEDVKLTLNLPEESDSCVCQAAPENDRTFLERGMETLADGDYIESVQYFQRYQRLEQAPMAQWEGDLAIAYVSMLPSSPFYDVDAALQAYTDLQSREPDGHKHHSIVLMQQALESFVLMERHIWDLESRAGMLQEDLDKREQALKRLRELTLGQPED</sequence>
<evidence type="ECO:0000313" key="2">
    <source>
        <dbReference type="EMBL" id="WOJ93720.1"/>
    </source>
</evidence>
<keyword evidence="3" id="KW-1185">Reference proteome</keyword>
<dbReference type="PROSITE" id="PS51257">
    <property type="entry name" value="PROKAR_LIPOPROTEIN"/>
    <property type="match status" value="1"/>
</dbReference>
<keyword evidence="1" id="KW-0732">Signal</keyword>
<dbReference type="Proteomes" id="UP001626537">
    <property type="component" value="Chromosome"/>
</dbReference>
<accession>A0ABZ0I5D9</accession>
<name>A0ABZ0I5D9_9GAMM</name>
<gene>
    <name evidence="2" type="ORF">R0135_00800</name>
</gene>
<dbReference type="InterPro" id="IPR011990">
    <property type="entry name" value="TPR-like_helical_dom_sf"/>
</dbReference>